<evidence type="ECO:0000313" key="2">
    <source>
        <dbReference type="EMBL" id="CUS52367.1"/>
    </source>
</evidence>
<dbReference type="AlphaFoldDB" id="A0A160TRD9"/>
<reference evidence="2" key="1">
    <citation type="submission" date="2015-10" db="EMBL/GenBank/DDBJ databases">
        <authorList>
            <person name="Gilbert D.G."/>
        </authorList>
    </citation>
    <scope>NUCLEOTIDE SEQUENCE</scope>
</reference>
<organism evidence="2">
    <name type="scientific">hydrothermal vent metagenome</name>
    <dbReference type="NCBI Taxonomy" id="652676"/>
    <lineage>
        <taxon>unclassified sequences</taxon>
        <taxon>metagenomes</taxon>
        <taxon>ecological metagenomes</taxon>
    </lineage>
</organism>
<evidence type="ECO:0000259" key="1">
    <source>
        <dbReference type="Pfam" id="PF07995"/>
    </source>
</evidence>
<dbReference type="SUPFAM" id="SSF50952">
    <property type="entry name" value="Soluble quinoprotein glucose dehydrogenase"/>
    <property type="match status" value="1"/>
</dbReference>
<proteinExistence type="predicted"/>
<dbReference type="EMBL" id="CZRL01000082">
    <property type="protein sequence ID" value="CUS52367.1"/>
    <property type="molecule type" value="Genomic_DNA"/>
</dbReference>
<accession>A0A160TRD9</accession>
<sequence length="381" mass="41799">MYLRLTKQLKYLLLLGLLIITLTSVIVHSASIYESEKAKFRVVSLVSGLVHPWSLAFLPGGDLLITERPGRLRVVRLGHLLEVPIAGVPVVAAVGQGGLLDVVLHPDFATNRLLCLSYSRRDSAGSGTAIICGELVGDRLINSRVIFVAAPKLRGGKHFGCRLVFDVNGNLYATLGDRGVRAQAQDLSRHPGSVIRIDLSGAALADNPFVHQDNAQPEIFTYGNRNPQGLAWQPKTGVLWMHEHGPRGGDELNQVIAGTNYGWPVISYGKEYWSPNAVGEGTHKIGMAQPAHHWIPSIAPSGMAFYSGNRFPRWQGNLFIGSLKFGELVRLEIDASRVVHEERLLNGEFGRIRDVRLGPDGLLYLLTDSRNGHLLRLEPVE</sequence>
<gene>
    <name evidence="2" type="ORF">MGWOODY_XGa2540</name>
</gene>
<name>A0A160TRD9_9ZZZZ</name>
<dbReference type="PANTHER" id="PTHR19328:SF75">
    <property type="entry name" value="ALDOSE SUGAR DEHYDROGENASE YLII"/>
    <property type="match status" value="1"/>
</dbReference>
<dbReference type="PANTHER" id="PTHR19328">
    <property type="entry name" value="HEDGEHOG-INTERACTING PROTEIN"/>
    <property type="match status" value="1"/>
</dbReference>
<dbReference type="InterPro" id="IPR011042">
    <property type="entry name" value="6-blade_b-propeller_TolB-like"/>
</dbReference>
<protein>
    <submittedName>
        <fullName evidence="2">PQQ-dependent oxidoreductase, gdhB family</fullName>
    </submittedName>
</protein>
<dbReference type="InterPro" id="IPR011041">
    <property type="entry name" value="Quinoprot_gluc/sorb_DH_b-prop"/>
</dbReference>
<dbReference type="InterPro" id="IPR012938">
    <property type="entry name" value="Glc/Sorbosone_DH"/>
</dbReference>
<dbReference type="Pfam" id="PF07995">
    <property type="entry name" value="GSDH"/>
    <property type="match status" value="1"/>
</dbReference>
<dbReference type="Gene3D" id="2.120.10.30">
    <property type="entry name" value="TolB, C-terminal domain"/>
    <property type="match status" value="1"/>
</dbReference>
<feature type="domain" description="Glucose/Sorbosone dehydrogenase" evidence="1">
    <location>
        <begin position="50"/>
        <end position="376"/>
    </location>
</feature>